<evidence type="ECO:0000313" key="2">
    <source>
        <dbReference type="Proteomes" id="UP001209229"/>
    </source>
</evidence>
<keyword evidence="2" id="KW-1185">Reference proteome</keyword>
<dbReference type="AlphaFoldDB" id="A0AAE3SDA0"/>
<dbReference type="SUPFAM" id="SSF55785">
    <property type="entry name" value="PYP-like sensor domain (PAS domain)"/>
    <property type="match status" value="1"/>
</dbReference>
<proteinExistence type="predicted"/>
<name>A0AAE3SDA0_9BACT</name>
<dbReference type="InterPro" id="IPR035965">
    <property type="entry name" value="PAS-like_dom_sf"/>
</dbReference>
<comment type="caution">
    <text evidence="1">The sequence shown here is derived from an EMBL/GenBank/DDBJ whole genome shotgun (WGS) entry which is preliminary data.</text>
</comment>
<dbReference type="RefSeq" id="WP_301188639.1">
    <property type="nucleotide sequence ID" value="NZ_JAPDPJ010000001.1"/>
</dbReference>
<protein>
    <submittedName>
        <fullName evidence="1">Uncharacterized protein</fullName>
    </submittedName>
</protein>
<accession>A0AAE3SDA0</accession>
<gene>
    <name evidence="1" type="ORF">OM075_01250</name>
</gene>
<dbReference type="Gene3D" id="3.30.450.20">
    <property type="entry name" value="PAS domain"/>
    <property type="match status" value="1"/>
</dbReference>
<reference evidence="1" key="1">
    <citation type="submission" date="2022-10" db="EMBL/GenBank/DDBJ databases">
        <authorList>
            <person name="Yu W.X."/>
        </authorList>
    </citation>
    <scope>NUCLEOTIDE SEQUENCE</scope>
    <source>
        <strain evidence="1">AAT</strain>
    </source>
</reference>
<organism evidence="1 2">
    <name type="scientific">Plebeiibacterium sediminum</name>
    <dbReference type="NCBI Taxonomy" id="2992112"/>
    <lineage>
        <taxon>Bacteria</taxon>
        <taxon>Pseudomonadati</taxon>
        <taxon>Bacteroidota</taxon>
        <taxon>Bacteroidia</taxon>
        <taxon>Marinilabiliales</taxon>
        <taxon>Marinilabiliaceae</taxon>
        <taxon>Plebeiibacterium</taxon>
    </lineage>
</organism>
<evidence type="ECO:0000313" key="1">
    <source>
        <dbReference type="EMBL" id="MCW3785068.1"/>
    </source>
</evidence>
<dbReference type="EMBL" id="JAPDPJ010000001">
    <property type="protein sequence ID" value="MCW3785068.1"/>
    <property type="molecule type" value="Genomic_DNA"/>
</dbReference>
<dbReference type="Proteomes" id="UP001209229">
    <property type="component" value="Unassembled WGS sequence"/>
</dbReference>
<sequence length="126" mass="14441">MQGSFDFNMINESKETGSSVDFFIYRIPDDSIQLSLNMKQLLGLSCTETCYLSNIKSLIIGIDVPVFINHFEKWLSGDTSQIIQIKLVDSKNQVRTLQMKGHIRYDENQNIQTIYGAFFDISYLGN</sequence>